<dbReference type="EMBL" id="JABRWJ010000004">
    <property type="protein sequence ID" value="NRF68125.1"/>
    <property type="molecule type" value="Genomic_DNA"/>
</dbReference>
<evidence type="ECO:0000259" key="10">
    <source>
        <dbReference type="PROSITE" id="PS50110"/>
    </source>
</evidence>
<dbReference type="CDD" id="cd00088">
    <property type="entry name" value="HPT"/>
    <property type="match status" value="1"/>
</dbReference>
<keyword evidence="13" id="KW-1185">Reference proteome</keyword>
<dbReference type="Pfam" id="PF00072">
    <property type="entry name" value="Response_reg"/>
    <property type="match status" value="1"/>
</dbReference>
<name>A0ABX2EHQ2_9BURK</name>
<feature type="domain" description="Histidine kinase" evidence="9">
    <location>
        <begin position="270"/>
        <end position="413"/>
    </location>
</feature>
<dbReference type="InterPro" id="IPR001789">
    <property type="entry name" value="Sig_transdc_resp-reg_receiver"/>
</dbReference>
<dbReference type="PROSITE" id="PS50109">
    <property type="entry name" value="HIS_KIN"/>
    <property type="match status" value="1"/>
</dbReference>
<dbReference type="SUPFAM" id="SSF55874">
    <property type="entry name" value="ATPase domain of HSP90 chaperone/DNA topoisomerase II/histidine kinase"/>
    <property type="match status" value="1"/>
</dbReference>
<dbReference type="Pfam" id="PF01584">
    <property type="entry name" value="CheW"/>
    <property type="match status" value="1"/>
</dbReference>
<dbReference type="PANTHER" id="PTHR43395:SF1">
    <property type="entry name" value="CHEMOTAXIS PROTEIN CHEA"/>
    <property type="match status" value="1"/>
</dbReference>
<evidence type="ECO:0000256" key="6">
    <source>
        <dbReference type="ARBA" id="ARBA00023012"/>
    </source>
</evidence>
<dbReference type="Pfam" id="PF01627">
    <property type="entry name" value="Hpt"/>
    <property type="match status" value="1"/>
</dbReference>
<dbReference type="InterPro" id="IPR036641">
    <property type="entry name" value="HPT_dom_sf"/>
</dbReference>
<dbReference type="SUPFAM" id="SSF50341">
    <property type="entry name" value="CheW-like"/>
    <property type="match status" value="1"/>
</dbReference>
<feature type="modified residue" description="Phosphohistidine" evidence="7">
    <location>
        <position position="45"/>
    </location>
</feature>
<dbReference type="InterPro" id="IPR003594">
    <property type="entry name" value="HATPase_dom"/>
</dbReference>
<dbReference type="PRINTS" id="PR00344">
    <property type="entry name" value="BCTRLSENSOR"/>
</dbReference>
<accession>A0ABX2EHQ2</accession>
<protein>
    <recommendedName>
        <fullName evidence="2">histidine kinase</fullName>
        <ecNumber evidence="2">2.7.13.3</ecNumber>
    </recommendedName>
</protein>
<evidence type="ECO:0000256" key="4">
    <source>
        <dbReference type="ARBA" id="ARBA00022679"/>
    </source>
</evidence>
<feature type="modified residue" description="4-aspartylphosphate" evidence="8">
    <location>
        <position position="621"/>
    </location>
</feature>
<organism evidence="12 13">
    <name type="scientific">Pseudaquabacterium terrae</name>
    <dbReference type="NCBI Taxonomy" id="2732868"/>
    <lineage>
        <taxon>Bacteria</taxon>
        <taxon>Pseudomonadati</taxon>
        <taxon>Pseudomonadota</taxon>
        <taxon>Betaproteobacteria</taxon>
        <taxon>Burkholderiales</taxon>
        <taxon>Sphaerotilaceae</taxon>
        <taxon>Pseudaquabacterium</taxon>
    </lineage>
</organism>
<dbReference type="EC" id="2.7.13.3" evidence="2"/>
<dbReference type="Pfam" id="PF02518">
    <property type="entry name" value="HATPase_c"/>
    <property type="match status" value="1"/>
</dbReference>
<dbReference type="Gene3D" id="3.30.565.10">
    <property type="entry name" value="Histidine kinase-like ATPase, C-terminal domain"/>
    <property type="match status" value="1"/>
</dbReference>
<comment type="caution">
    <text evidence="12">The sequence shown here is derived from an EMBL/GenBank/DDBJ whole genome shotgun (WGS) entry which is preliminary data.</text>
</comment>
<dbReference type="InterPro" id="IPR004358">
    <property type="entry name" value="Sig_transdc_His_kin-like_C"/>
</dbReference>
<dbReference type="InterPro" id="IPR036061">
    <property type="entry name" value="CheW-like_dom_sf"/>
</dbReference>
<evidence type="ECO:0000256" key="1">
    <source>
        <dbReference type="ARBA" id="ARBA00000085"/>
    </source>
</evidence>
<dbReference type="InterPro" id="IPR002545">
    <property type="entry name" value="CheW-lke_dom"/>
</dbReference>
<dbReference type="InterPro" id="IPR036890">
    <property type="entry name" value="HATPase_C_sf"/>
</dbReference>
<keyword evidence="3 8" id="KW-0597">Phosphoprotein</keyword>
<gene>
    <name evidence="12" type="ORF">HLB44_14120</name>
</gene>
<dbReference type="PROSITE" id="PS50894">
    <property type="entry name" value="HPT"/>
    <property type="match status" value="1"/>
</dbReference>
<dbReference type="InterPro" id="IPR051315">
    <property type="entry name" value="Bact_Chemotaxis_CheA"/>
</dbReference>
<dbReference type="PANTHER" id="PTHR43395">
    <property type="entry name" value="SENSOR HISTIDINE KINASE CHEA"/>
    <property type="match status" value="1"/>
</dbReference>
<feature type="domain" description="Response regulatory" evidence="10">
    <location>
        <begin position="572"/>
        <end position="688"/>
    </location>
</feature>
<keyword evidence="6" id="KW-0902">Two-component regulatory system</keyword>
<dbReference type="SMART" id="SM00260">
    <property type="entry name" value="CheW"/>
    <property type="match status" value="1"/>
</dbReference>
<comment type="catalytic activity">
    <reaction evidence="1">
        <text>ATP + protein L-histidine = ADP + protein N-phospho-L-histidine.</text>
        <dbReference type="EC" id="2.7.13.3"/>
    </reaction>
</comment>
<evidence type="ECO:0000256" key="7">
    <source>
        <dbReference type="PROSITE-ProRule" id="PRU00110"/>
    </source>
</evidence>
<evidence type="ECO:0000259" key="11">
    <source>
        <dbReference type="PROSITE" id="PS50894"/>
    </source>
</evidence>
<sequence>MQRDPYKFFRVEGRELLEQLGQGALALDKGGAGAAVVPRLLRLAHTLKGAARVVRQAGIAERAHAIEDALAPWREAAGRVPGDAVNGLLAAVDAIGAQLAALDAPAAAPGAQAAAAPDATGQRTLRADVAEIDTLRDGIAQGHAQIAALQRGTAAALQARGAAARLLDLLAVPAAPGGVAARALAEQLATLLGSGARTLQGATEQLDRTLRQVGDGAEQLRLAPAAALFGALERAARDAAVALGKPLQFEARGGDVRLDADLFAGVQPALVQLVRNALAHGIEAPAQRAASAKPAAGRVTISVERRGAQVALACSDDGAGFDLDAVRRVARQRGLLGKDGEGSEGGETLGRDALLALLLRGGVSTAGRLTEQAGRGVGLDVARDAVERLGGRIELHTEPGRGSTVTLLLPLALAAVDVLRVECAGRTLQIPLRALRRVRRIEPHDIGAGAQGEQLVDDETAIPFAPLAELLGFEGAAAAAPPRAAPGAPPRTALVIDAGGARAALGVTRLAGAIVRCVLQPLPAPLPAHPLIAGASLDVDGRPLLVLDAEGLVQAALRRQAAPAMAAPPRRPLLVVDDSLTTRMLEQSILESAGYDVHTAATAEDGLERARHQAYALFLVDVEMPGMDGFGFIETARADPQLRHVPAMLVTSRASAEDRRRGAQVGAQAYVVKGEFAQDDFLRHVRQLAGA</sequence>
<dbReference type="InterPro" id="IPR005467">
    <property type="entry name" value="His_kinase_dom"/>
</dbReference>
<dbReference type="SUPFAM" id="SSF47226">
    <property type="entry name" value="Histidine-containing phosphotransfer domain, HPT domain"/>
    <property type="match status" value="1"/>
</dbReference>
<evidence type="ECO:0000256" key="3">
    <source>
        <dbReference type="ARBA" id="ARBA00022553"/>
    </source>
</evidence>
<dbReference type="InterPro" id="IPR008207">
    <property type="entry name" value="Sig_transdc_His_kin_Hpt_dom"/>
</dbReference>
<evidence type="ECO:0000256" key="5">
    <source>
        <dbReference type="ARBA" id="ARBA00022777"/>
    </source>
</evidence>
<dbReference type="Proteomes" id="UP000737171">
    <property type="component" value="Unassembled WGS sequence"/>
</dbReference>
<dbReference type="Gene3D" id="1.20.120.160">
    <property type="entry name" value="HPT domain"/>
    <property type="match status" value="1"/>
</dbReference>
<keyword evidence="5" id="KW-0418">Kinase</keyword>
<dbReference type="InterPro" id="IPR011006">
    <property type="entry name" value="CheY-like_superfamily"/>
</dbReference>
<keyword evidence="4" id="KW-0808">Transferase</keyword>
<dbReference type="SMART" id="SM00387">
    <property type="entry name" value="HATPase_c"/>
    <property type="match status" value="1"/>
</dbReference>
<evidence type="ECO:0000256" key="2">
    <source>
        <dbReference type="ARBA" id="ARBA00012438"/>
    </source>
</evidence>
<dbReference type="PROSITE" id="PS50110">
    <property type="entry name" value="RESPONSE_REGULATORY"/>
    <property type="match status" value="1"/>
</dbReference>
<dbReference type="RefSeq" id="WP_173123488.1">
    <property type="nucleotide sequence ID" value="NZ_JABRWJ010000004.1"/>
</dbReference>
<reference evidence="12 13" key="1">
    <citation type="submission" date="2020-05" db="EMBL/GenBank/DDBJ databases">
        <title>Aquincola sp. isolate from soil.</title>
        <authorList>
            <person name="Han J."/>
            <person name="Kim D.-U."/>
        </authorList>
    </citation>
    <scope>NUCLEOTIDE SEQUENCE [LARGE SCALE GENOMIC DNA]</scope>
    <source>
        <strain evidence="12 13">S2</strain>
    </source>
</reference>
<dbReference type="SUPFAM" id="SSF52172">
    <property type="entry name" value="CheY-like"/>
    <property type="match status" value="1"/>
</dbReference>
<evidence type="ECO:0000259" key="9">
    <source>
        <dbReference type="PROSITE" id="PS50109"/>
    </source>
</evidence>
<feature type="domain" description="HPt" evidence="11">
    <location>
        <begin position="1"/>
        <end position="102"/>
    </location>
</feature>
<evidence type="ECO:0000256" key="8">
    <source>
        <dbReference type="PROSITE-ProRule" id="PRU00169"/>
    </source>
</evidence>
<proteinExistence type="predicted"/>
<evidence type="ECO:0000313" key="13">
    <source>
        <dbReference type="Proteomes" id="UP000737171"/>
    </source>
</evidence>
<dbReference type="SMART" id="SM00073">
    <property type="entry name" value="HPT"/>
    <property type="match status" value="1"/>
</dbReference>
<evidence type="ECO:0000313" key="12">
    <source>
        <dbReference type="EMBL" id="NRF68125.1"/>
    </source>
</evidence>
<dbReference type="SMART" id="SM00448">
    <property type="entry name" value="REC"/>
    <property type="match status" value="1"/>
</dbReference>
<dbReference type="Gene3D" id="3.40.50.2300">
    <property type="match status" value="1"/>
</dbReference>